<proteinExistence type="predicted"/>
<gene>
    <name evidence="1" type="ORF">M2B19_15335</name>
</gene>
<dbReference type="Proteomes" id="UP001228563">
    <property type="component" value="Chromosome"/>
</dbReference>
<protein>
    <submittedName>
        <fullName evidence="1">Uncharacterized protein</fullName>
    </submittedName>
</protein>
<organism evidence="1 2">
    <name type="scientific">Enterobacter kobei</name>
    <dbReference type="NCBI Taxonomy" id="208224"/>
    <lineage>
        <taxon>Bacteria</taxon>
        <taxon>Pseudomonadati</taxon>
        <taxon>Pseudomonadota</taxon>
        <taxon>Gammaproteobacteria</taxon>
        <taxon>Enterobacterales</taxon>
        <taxon>Enterobacteriaceae</taxon>
        <taxon>Enterobacter</taxon>
        <taxon>Enterobacter cloacae complex</taxon>
    </lineage>
</organism>
<dbReference type="EMBL" id="CP096849">
    <property type="protein sequence ID" value="WMT64297.1"/>
    <property type="molecule type" value="Genomic_DNA"/>
</dbReference>
<evidence type="ECO:0000313" key="2">
    <source>
        <dbReference type="Proteomes" id="UP001228563"/>
    </source>
</evidence>
<reference evidence="1" key="1">
    <citation type="submission" date="2022-04" db="EMBL/GenBank/DDBJ databases">
        <title>Co-occurrence of mcr-9 and blaNDM-1 in multidrug-resistant Enterobacter kobei strain isolated from an infant with urinary infection.</title>
        <authorList>
            <person name="Zeng H."/>
        </authorList>
    </citation>
    <scope>NUCLEOTIDE SEQUENCE</scope>
    <source>
        <strain evidence="1">EC1382</strain>
    </source>
</reference>
<name>A0AAJ6IQX9_9ENTR</name>
<accession>A0AAJ6IQX9</accession>
<evidence type="ECO:0000313" key="1">
    <source>
        <dbReference type="EMBL" id="WMT64297.1"/>
    </source>
</evidence>
<dbReference type="RefSeq" id="WP_045135327.1">
    <property type="nucleotide sequence ID" value="NZ_CP083862.1"/>
</dbReference>
<dbReference type="AlphaFoldDB" id="A0AAJ6IQX9"/>
<sequence length="95" mass="11124">MEIASISFEWKEELVNPLFKTYRVVCTIKTKENVTVTGSTTAKIESVKLSRDIIDVLELECSEMAEDRALKQADEMLFYATGERCYERKRRHRED</sequence>